<dbReference type="EMBL" id="JABBFX010000001">
    <property type="protein sequence ID" value="NML44543.1"/>
    <property type="molecule type" value="Genomic_DNA"/>
</dbReference>
<evidence type="ECO:0000256" key="1">
    <source>
        <dbReference type="ARBA" id="ARBA00006987"/>
    </source>
</evidence>
<dbReference type="Proteomes" id="UP000541185">
    <property type="component" value="Unassembled WGS sequence"/>
</dbReference>
<dbReference type="InterPro" id="IPR005064">
    <property type="entry name" value="BUG"/>
</dbReference>
<dbReference type="Pfam" id="PF03401">
    <property type="entry name" value="TctC"/>
    <property type="match status" value="1"/>
</dbReference>
<sequence>MSLSVFALGEKPLKVIVPAPPGGTVDIAARVIGQKISEDIGRPVVIENRAGATGWIGLGAMMKAEADGNTIAIGPNNMLVEAPQVMKVPYDPLKDIVSLARVALTSYVLESSADYPAKDFTGLVAHLKAQKGKTSFASYGAGTVSQYSGLIFSNREDLDMQHVAYSGSPPAIQAMLGGQVDIMFDGMVASLPFIKSGKLRAYAVSGKKRSPYLPEVPTMTELGFPEIQFQGQLCFYGSSKLPPEVVAKLQETIKKAASTPAIQQRLFDAGLEPDVSVDSSALLAENKALSQRNAAIVKKFDIRAN</sequence>
<comment type="similarity">
    <text evidence="1">Belongs to the UPF0065 (bug) family.</text>
</comment>
<dbReference type="AlphaFoldDB" id="A0A848H7N1"/>
<dbReference type="PIRSF" id="PIRSF017082">
    <property type="entry name" value="YflP"/>
    <property type="match status" value="1"/>
</dbReference>
<protein>
    <submittedName>
        <fullName evidence="2">Tripartite tricarboxylate transporter substrate binding protein</fullName>
    </submittedName>
</protein>
<proteinExistence type="inferred from homology"/>
<dbReference type="PANTHER" id="PTHR42928">
    <property type="entry name" value="TRICARBOXYLATE-BINDING PROTEIN"/>
    <property type="match status" value="1"/>
</dbReference>
<keyword evidence="3" id="KW-1185">Reference proteome</keyword>
<evidence type="ECO:0000313" key="2">
    <source>
        <dbReference type="EMBL" id="NML44543.1"/>
    </source>
</evidence>
<comment type="caution">
    <text evidence="2">The sequence shown here is derived from an EMBL/GenBank/DDBJ whole genome shotgun (WGS) entry which is preliminary data.</text>
</comment>
<dbReference type="InterPro" id="IPR042100">
    <property type="entry name" value="Bug_dom1"/>
</dbReference>
<dbReference type="Gene3D" id="3.40.190.150">
    <property type="entry name" value="Bordetella uptake gene, domain 1"/>
    <property type="match status" value="1"/>
</dbReference>
<dbReference type="SUPFAM" id="SSF53850">
    <property type="entry name" value="Periplasmic binding protein-like II"/>
    <property type="match status" value="1"/>
</dbReference>
<evidence type="ECO:0000313" key="3">
    <source>
        <dbReference type="Proteomes" id="UP000541185"/>
    </source>
</evidence>
<reference evidence="2 3" key="1">
    <citation type="submission" date="2020-04" db="EMBL/GenBank/DDBJ databases">
        <title>Ramlibacter sp. G-1-2-2 isolated from soil.</title>
        <authorList>
            <person name="Dahal R.H."/>
        </authorList>
    </citation>
    <scope>NUCLEOTIDE SEQUENCE [LARGE SCALE GENOMIC DNA]</scope>
    <source>
        <strain evidence="2 3">G-1-2-2</strain>
    </source>
</reference>
<name>A0A848H7N1_9BURK</name>
<dbReference type="CDD" id="cd07012">
    <property type="entry name" value="PBP2_Bug_TTT"/>
    <property type="match status" value="1"/>
</dbReference>
<gene>
    <name evidence="2" type="ORF">HHL11_12325</name>
</gene>
<dbReference type="Gene3D" id="3.40.190.10">
    <property type="entry name" value="Periplasmic binding protein-like II"/>
    <property type="match status" value="1"/>
</dbReference>
<organism evidence="2 3">
    <name type="scientific">Ramlibacter agri</name>
    <dbReference type="NCBI Taxonomy" id="2728837"/>
    <lineage>
        <taxon>Bacteria</taxon>
        <taxon>Pseudomonadati</taxon>
        <taxon>Pseudomonadota</taxon>
        <taxon>Betaproteobacteria</taxon>
        <taxon>Burkholderiales</taxon>
        <taxon>Comamonadaceae</taxon>
        <taxon>Ramlibacter</taxon>
    </lineage>
</organism>
<dbReference type="PANTHER" id="PTHR42928:SF5">
    <property type="entry name" value="BLR1237 PROTEIN"/>
    <property type="match status" value="1"/>
</dbReference>
<accession>A0A848H7N1</accession>